<evidence type="ECO:0000259" key="18">
    <source>
        <dbReference type="Pfam" id="PF02874"/>
    </source>
</evidence>
<dbReference type="SUPFAM" id="SSF47917">
    <property type="entry name" value="C-terminal domain of alpha and beta subunits of F1 ATP synthase"/>
    <property type="match status" value="1"/>
</dbReference>
<evidence type="ECO:0000256" key="5">
    <source>
        <dbReference type="ARBA" id="ARBA00022781"/>
    </source>
</evidence>
<keyword evidence="4 12" id="KW-0547">Nucleotide-binding</keyword>
<evidence type="ECO:0000256" key="1">
    <source>
        <dbReference type="ARBA" id="ARBA00004170"/>
    </source>
</evidence>
<dbReference type="HAMAP" id="MF_01346">
    <property type="entry name" value="ATP_synth_alpha_bact"/>
    <property type="match status" value="1"/>
</dbReference>
<comment type="function">
    <text evidence="12 15">Produces ATP from ADP in the presence of a proton gradient across the membrane. The alpha chain is a regulatory subunit.</text>
</comment>
<dbReference type="Gene3D" id="3.40.50.300">
    <property type="entry name" value="P-loop containing nucleotide triphosphate hydrolases"/>
    <property type="match status" value="1"/>
</dbReference>
<evidence type="ECO:0000259" key="17">
    <source>
        <dbReference type="Pfam" id="PF00306"/>
    </source>
</evidence>
<dbReference type="InterPro" id="IPR020003">
    <property type="entry name" value="ATPase_a/bsu_AS"/>
</dbReference>
<feature type="binding site" evidence="12">
    <location>
        <begin position="170"/>
        <end position="177"/>
    </location>
    <ligand>
        <name>ATP</name>
        <dbReference type="ChEBI" id="CHEBI:30616"/>
    </ligand>
</feature>
<organism evidence="19">
    <name type="scientific">Lobosphaera incisa</name>
    <dbReference type="NCBI Taxonomy" id="312850"/>
    <lineage>
        <taxon>Eukaryota</taxon>
        <taxon>Viridiplantae</taxon>
        <taxon>Chlorophyta</taxon>
        <taxon>core chlorophytes</taxon>
        <taxon>Trebouxiophyceae</taxon>
        <taxon>Trebouxiales</taxon>
        <taxon>Trebouxiaceae</taxon>
        <taxon>Lobosphaera</taxon>
    </lineage>
</organism>
<keyword evidence="15 19" id="KW-0934">Plastid</keyword>
<comment type="subunit">
    <text evidence="12 15">F-type ATPases have 2 components, CF(1) - the catalytic core - and CF(0) - the membrane proton channel. CF(1) has five subunits: alpha(3), beta(3), gamma(1), delta(1), epsilon(1). CF(0) has four main subunits: a, b, b' and c.</text>
</comment>
<feature type="domain" description="ATP synthase alpha subunit C-terminal" evidence="17">
    <location>
        <begin position="372"/>
        <end position="497"/>
    </location>
</feature>
<protein>
    <recommendedName>
        <fullName evidence="12 15">ATP synthase subunit alpha, chloroplastic</fullName>
        <ecNumber evidence="12 15">7.1.2.2</ecNumber>
    </recommendedName>
    <alternativeName>
        <fullName evidence="12">ATP synthase F1 sector subunit alpha</fullName>
    </alternativeName>
    <alternativeName>
        <fullName evidence="12">F-ATPase subunit alpha</fullName>
    </alternativeName>
</protein>
<evidence type="ECO:0000313" key="19">
    <source>
        <dbReference type="EMBL" id="AIY30183.1"/>
    </source>
</evidence>
<dbReference type="CDD" id="cd18116">
    <property type="entry name" value="ATP-synt_F1_alpha_N"/>
    <property type="match status" value="1"/>
</dbReference>
<dbReference type="InterPro" id="IPR036121">
    <property type="entry name" value="ATPase_F1/V1/A1_a/bsu_N_sf"/>
</dbReference>
<sequence length="505" mass="54676">MVKIRPDEISSIIRQQIEQYNQEVKVVNVGTVFQVGDGIARIYGLEKVMAGELLEFEDGTVGIALNLETKNVGAVLMGEGLTVQEGSEVRATGKIAQIPVGDGYLGRVVNALARPIDGKGEIPTDEVRLIESGAPGIISRRSVYEPLQTGLIAIDAMIPIGRGQRELIIGDRQTGKTAVATDTILNQKGKDVICVYVAIGQKASSIAQVVNVLQDRGAMDYTIVVAATADSPATLQYLAPYTGAALAEFFMYKGRHTLVIYDDLSKQAQAYREMSLLLRRPPGREAYPGDVFYLHSRLLERAAKLSDKLGGGSMTALPIVETQEGDVSAYIPTNVISITDGQIFLSGDIFNAGIRPAINVGISVSRVGSAAQPKAMKQVAGKMKLELAQFAELEAFSQFASDLDQATQNQLARGQRLRELLKQPQASPLSVEDQVASIYAGTNGYIDKIEVDQVRSFLVGLRQYLATSKPQYGEIIRSTNTFTPEAETLLKQAIADFTEEFLASR</sequence>
<dbReference type="FunFam" id="3.40.50.300:FF:000002">
    <property type="entry name" value="ATP synthase subunit alpha"/>
    <property type="match status" value="1"/>
</dbReference>
<evidence type="ECO:0000256" key="7">
    <source>
        <dbReference type="ARBA" id="ARBA00022967"/>
    </source>
</evidence>
<dbReference type="GO" id="GO:0043531">
    <property type="term" value="F:ADP binding"/>
    <property type="evidence" value="ECO:0007669"/>
    <property type="project" value="TreeGrafter"/>
</dbReference>
<keyword evidence="11 12" id="KW-0066">ATP synthesis</keyword>
<accession>A0A0U1XTA9</accession>
<dbReference type="AlphaFoldDB" id="A0A0U1XTA9"/>
<evidence type="ECO:0000256" key="4">
    <source>
        <dbReference type="ARBA" id="ARBA00022741"/>
    </source>
</evidence>
<dbReference type="Pfam" id="PF00306">
    <property type="entry name" value="ATP-synt_ab_C"/>
    <property type="match status" value="1"/>
</dbReference>
<dbReference type="CDD" id="cd18113">
    <property type="entry name" value="ATP-synt_F1_alpha_C"/>
    <property type="match status" value="1"/>
</dbReference>
<dbReference type="Pfam" id="PF02874">
    <property type="entry name" value="ATP-synt_ab_N"/>
    <property type="match status" value="1"/>
</dbReference>
<comment type="catalytic activity">
    <reaction evidence="12 15">
        <text>ATP + H2O + 4 H(+)(in) = ADP + phosphate + 5 H(+)(out)</text>
        <dbReference type="Rhea" id="RHEA:57720"/>
        <dbReference type="ChEBI" id="CHEBI:15377"/>
        <dbReference type="ChEBI" id="CHEBI:15378"/>
        <dbReference type="ChEBI" id="CHEBI:30616"/>
        <dbReference type="ChEBI" id="CHEBI:43474"/>
        <dbReference type="ChEBI" id="CHEBI:456216"/>
        <dbReference type="EC" id="7.1.2.2"/>
    </reaction>
</comment>
<evidence type="ECO:0000256" key="14">
    <source>
        <dbReference type="RuleBase" id="RU000341"/>
    </source>
</evidence>
<dbReference type="NCBIfam" id="NF009884">
    <property type="entry name" value="PRK13343.1"/>
    <property type="match status" value="1"/>
</dbReference>
<keyword evidence="8 12" id="KW-0406">Ion transport</keyword>
<dbReference type="GO" id="GO:0009535">
    <property type="term" value="C:chloroplast thylakoid membrane"/>
    <property type="evidence" value="ECO:0007669"/>
    <property type="project" value="UniProtKB-SubCell"/>
</dbReference>
<dbReference type="GO" id="GO:0045259">
    <property type="term" value="C:proton-transporting ATP synthase complex"/>
    <property type="evidence" value="ECO:0007669"/>
    <property type="project" value="UniProtKB-KW"/>
</dbReference>
<dbReference type="InterPro" id="IPR023366">
    <property type="entry name" value="ATP_synth_asu-like_sf"/>
</dbReference>
<feature type="site" description="Required for activity" evidence="12">
    <location>
        <position position="363"/>
    </location>
</feature>
<dbReference type="InterPro" id="IPR027417">
    <property type="entry name" value="P-loop_NTPase"/>
</dbReference>
<dbReference type="GO" id="GO:0046933">
    <property type="term" value="F:proton-transporting ATP synthase activity, rotational mechanism"/>
    <property type="evidence" value="ECO:0007669"/>
    <property type="project" value="UniProtKB-UniRule"/>
</dbReference>
<name>A0A0U1XTA9_9CHLO</name>
<keyword evidence="12 14" id="KW-0793">Thylakoid</keyword>
<dbReference type="EC" id="7.1.2.2" evidence="12 15"/>
<evidence type="ECO:0000256" key="12">
    <source>
        <dbReference type="HAMAP-Rule" id="MF_01346"/>
    </source>
</evidence>
<dbReference type="CDD" id="cd01132">
    <property type="entry name" value="F1-ATPase_alpha_CD"/>
    <property type="match status" value="1"/>
</dbReference>
<gene>
    <name evidence="12 15 19" type="primary">atpA</name>
    <name evidence="19" type="ORF">LOBIN_cp047</name>
</gene>
<dbReference type="Gene3D" id="2.40.30.20">
    <property type="match status" value="1"/>
</dbReference>
<evidence type="ECO:0000256" key="8">
    <source>
        <dbReference type="ARBA" id="ARBA00023065"/>
    </source>
</evidence>
<evidence type="ECO:0000256" key="15">
    <source>
        <dbReference type="RuleBase" id="RU004286"/>
    </source>
</evidence>
<reference evidence="19" key="1">
    <citation type="journal article" date="2014" name="Mitochondrial DNA">
        <title>The complete sequence of the chloroplast genome of the green microalga Lobosphaera (Parietochloris) incisa.</title>
        <authorList>
            <person name="Tourasse N.J."/>
            <person name="Barbi T."/>
            <person name="Waterhouse J.C."/>
            <person name="Shtaida N."/>
            <person name="Leu S."/>
            <person name="Boussiba S."/>
            <person name="Purton S."/>
            <person name="Vallon O."/>
        </authorList>
    </citation>
    <scope>NUCLEOTIDE SEQUENCE</scope>
    <source>
        <strain evidence="19">SAG 2468</strain>
    </source>
</reference>
<dbReference type="Pfam" id="PF00006">
    <property type="entry name" value="ATP-synt_ab"/>
    <property type="match status" value="1"/>
</dbReference>
<dbReference type="SUPFAM" id="SSF50615">
    <property type="entry name" value="N-terminal domain of alpha and beta subunits of F1 ATP synthase"/>
    <property type="match status" value="1"/>
</dbReference>
<evidence type="ECO:0000256" key="6">
    <source>
        <dbReference type="ARBA" id="ARBA00022840"/>
    </source>
</evidence>
<dbReference type="InterPro" id="IPR038376">
    <property type="entry name" value="ATP_synth_asu_C_sf"/>
</dbReference>
<dbReference type="FunFam" id="2.40.30.20:FF:000001">
    <property type="entry name" value="ATP synthase subunit alpha"/>
    <property type="match status" value="1"/>
</dbReference>
<keyword evidence="10 12" id="KW-0139">CF(1)</keyword>
<proteinExistence type="inferred from homology"/>
<geneLocation type="chloroplast" evidence="19"/>
<keyword evidence="14 19" id="KW-0150">Chloroplast</keyword>
<dbReference type="FunFam" id="1.20.150.20:FF:000001">
    <property type="entry name" value="ATP synthase subunit alpha"/>
    <property type="match status" value="1"/>
</dbReference>
<dbReference type="InterPro" id="IPR000194">
    <property type="entry name" value="ATPase_F1/V1/A1_a/bsu_nucl-bd"/>
</dbReference>
<feature type="domain" description="ATPase F1/V1/A1 complex alpha/beta subunit nucleotide-binding" evidence="16">
    <location>
        <begin position="150"/>
        <end position="365"/>
    </location>
</feature>
<dbReference type="InterPro" id="IPR005294">
    <property type="entry name" value="ATP_synth_F1_asu"/>
</dbReference>
<evidence type="ECO:0000256" key="13">
    <source>
        <dbReference type="RuleBase" id="RU000339"/>
    </source>
</evidence>
<dbReference type="Gene3D" id="1.20.150.20">
    <property type="entry name" value="ATP synthase alpha/beta chain, C-terminal domain"/>
    <property type="match status" value="1"/>
</dbReference>
<dbReference type="PIRSF" id="PIRSF039088">
    <property type="entry name" value="F_ATPase_subunit_alpha"/>
    <property type="match status" value="1"/>
</dbReference>
<keyword evidence="7 12" id="KW-1278">Translocase</keyword>
<evidence type="ECO:0000256" key="9">
    <source>
        <dbReference type="ARBA" id="ARBA00023136"/>
    </source>
</evidence>
<dbReference type="PANTHER" id="PTHR48082:SF2">
    <property type="entry name" value="ATP SYNTHASE SUBUNIT ALPHA, MITOCHONDRIAL"/>
    <property type="match status" value="1"/>
</dbReference>
<comment type="similarity">
    <text evidence="2 12 13">Belongs to the ATPase alpha/beta chains family.</text>
</comment>
<dbReference type="InterPro" id="IPR004100">
    <property type="entry name" value="ATPase_F1/V1/A1_a/bsu_N"/>
</dbReference>
<evidence type="ECO:0000256" key="11">
    <source>
        <dbReference type="ARBA" id="ARBA00023310"/>
    </source>
</evidence>
<keyword evidence="6 12" id="KW-0067">ATP-binding</keyword>
<comment type="subcellular location">
    <subcellularLocation>
        <location evidence="1">Membrane</location>
        <topology evidence="1">Peripheral membrane protein</topology>
    </subcellularLocation>
    <subcellularLocation>
        <location evidence="12 14">Plastid</location>
        <location evidence="12 14">Chloroplast thylakoid membrane</location>
        <topology evidence="12 14">Peripheral membrane protein</topology>
    </subcellularLocation>
</comment>
<evidence type="ECO:0000256" key="2">
    <source>
        <dbReference type="ARBA" id="ARBA00008936"/>
    </source>
</evidence>
<keyword evidence="3 12" id="KW-0813">Transport</keyword>
<dbReference type="SUPFAM" id="SSF52540">
    <property type="entry name" value="P-loop containing nucleoside triphosphate hydrolases"/>
    <property type="match status" value="1"/>
</dbReference>
<evidence type="ECO:0000256" key="3">
    <source>
        <dbReference type="ARBA" id="ARBA00022448"/>
    </source>
</evidence>
<dbReference type="EMBL" id="KM821265">
    <property type="protein sequence ID" value="AIY30183.1"/>
    <property type="molecule type" value="Genomic_DNA"/>
</dbReference>
<keyword evidence="9 12" id="KW-0472">Membrane</keyword>
<dbReference type="InterPro" id="IPR033732">
    <property type="entry name" value="ATP_synth_F1_a_nt-bd_dom"/>
</dbReference>
<evidence type="ECO:0000259" key="16">
    <source>
        <dbReference type="Pfam" id="PF00006"/>
    </source>
</evidence>
<feature type="domain" description="ATPase F1/V1/A1 complex alpha/beta subunit N-terminal" evidence="18">
    <location>
        <begin position="28"/>
        <end position="93"/>
    </location>
</feature>
<dbReference type="GO" id="GO:0005524">
    <property type="term" value="F:ATP binding"/>
    <property type="evidence" value="ECO:0007669"/>
    <property type="project" value="UniProtKB-UniRule"/>
</dbReference>
<dbReference type="PROSITE" id="PS00152">
    <property type="entry name" value="ATPASE_ALPHA_BETA"/>
    <property type="match status" value="1"/>
</dbReference>
<evidence type="ECO:0000256" key="10">
    <source>
        <dbReference type="ARBA" id="ARBA00023196"/>
    </source>
</evidence>
<keyword evidence="5 12" id="KW-0375">Hydrogen ion transport</keyword>
<dbReference type="InterPro" id="IPR000793">
    <property type="entry name" value="ATP_synth_asu_C"/>
</dbReference>
<dbReference type="PANTHER" id="PTHR48082">
    <property type="entry name" value="ATP SYNTHASE SUBUNIT ALPHA, MITOCHONDRIAL"/>
    <property type="match status" value="1"/>
</dbReference>
<dbReference type="NCBIfam" id="TIGR00962">
    <property type="entry name" value="atpA"/>
    <property type="match status" value="1"/>
</dbReference>